<reference evidence="2 3" key="2">
    <citation type="journal article" date="2017" name="Front. Plant Sci.">
        <title>Gene Classification and Mining of Molecular Markers Useful in Red Clover (Trifolium pratense) Breeding.</title>
        <authorList>
            <person name="Istvanek J."/>
            <person name="Dluhosova J."/>
            <person name="Dluhos P."/>
            <person name="Patkova L."/>
            <person name="Nedelnik J."/>
            <person name="Repkova J."/>
        </authorList>
    </citation>
    <scope>NUCLEOTIDE SEQUENCE [LARGE SCALE GENOMIC DNA]</scope>
    <source>
        <strain evidence="3">cv. Tatra</strain>
        <tissue evidence="2">Young leaves</tissue>
    </source>
</reference>
<gene>
    <name evidence="2" type="ORF">L195_g039492</name>
</gene>
<feature type="compositionally biased region" description="Basic and acidic residues" evidence="1">
    <location>
        <begin position="55"/>
        <end position="82"/>
    </location>
</feature>
<evidence type="ECO:0000313" key="2">
    <source>
        <dbReference type="EMBL" id="PNX83449.1"/>
    </source>
</evidence>
<protein>
    <submittedName>
        <fullName evidence="2">Uncharacterized protein</fullName>
    </submittedName>
</protein>
<evidence type="ECO:0000313" key="3">
    <source>
        <dbReference type="Proteomes" id="UP000236291"/>
    </source>
</evidence>
<name>A0A2K3LY37_TRIPR</name>
<evidence type="ECO:0000256" key="1">
    <source>
        <dbReference type="SAM" id="MobiDB-lite"/>
    </source>
</evidence>
<organism evidence="2 3">
    <name type="scientific">Trifolium pratense</name>
    <name type="common">Red clover</name>
    <dbReference type="NCBI Taxonomy" id="57577"/>
    <lineage>
        <taxon>Eukaryota</taxon>
        <taxon>Viridiplantae</taxon>
        <taxon>Streptophyta</taxon>
        <taxon>Embryophyta</taxon>
        <taxon>Tracheophyta</taxon>
        <taxon>Spermatophyta</taxon>
        <taxon>Magnoliopsida</taxon>
        <taxon>eudicotyledons</taxon>
        <taxon>Gunneridae</taxon>
        <taxon>Pentapetalae</taxon>
        <taxon>rosids</taxon>
        <taxon>fabids</taxon>
        <taxon>Fabales</taxon>
        <taxon>Fabaceae</taxon>
        <taxon>Papilionoideae</taxon>
        <taxon>50 kb inversion clade</taxon>
        <taxon>NPAAA clade</taxon>
        <taxon>Hologalegina</taxon>
        <taxon>IRL clade</taxon>
        <taxon>Trifolieae</taxon>
        <taxon>Trifolium</taxon>
    </lineage>
</organism>
<comment type="caution">
    <text evidence="2">The sequence shown here is derived from an EMBL/GenBank/DDBJ whole genome shotgun (WGS) entry which is preliminary data.</text>
</comment>
<proteinExistence type="predicted"/>
<sequence length="89" mass="10328">MQSIRRSAMGEKCNAIGREVQYNHKRNAIGGEVQCNQKRSAIGGEVQCNQKNHREKCNQSETKKKKTIKDENPTCQQRDDQRKRRTKPN</sequence>
<dbReference type="Proteomes" id="UP000236291">
    <property type="component" value="Unassembled WGS sequence"/>
</dbReference>
<dbReference type="AlphaFoldDB" id="A0A2K3LY37"/>
<feature type="region of interest" description="Disordered" evidence="1">
    <location>
        <begin position="46"/>
        <end position="89"/>
    </location>
</feature>
<reference evidence="2 3" key="1">
    <citation type="journal article" date="2014" name="Am. J. Bot.">
        <title>Genome assembly and annotation for red clover (Trifolium pratense; Fabaceae).</title>
        <authorList>
            <person name="Istvanek J."/>
            <person name="Jaros M."/>
            <person name="Krenek A."/>
            <person name="Repkova J."/>
        </authorList>
    </citation>
    <scope>NUCLEOTIDE SEQUENCE [LARGE SCALE GENOMIC DNA]</scope>
    <source>
        <strain evidence="3">cv. Tatra</strain>
        <tissue evidence="2">Young leaves</tissue>
    </source>
</reference>
<dbReference type="EMBL" id="ASHM01044132">
    <property type="protein sequence ID" value="PNX83449.1"/>
    <property type="molecule type" value="Genomic_DNA"/>
</dbReference>
<accession>A0A2K3LY37</accession>